<dbReference type="EMBL" id="NEDP02002959">
    <property type="protein sequence ID" value="OWF49754.1"/>
    <property type="molecule type" value="Genomic_DNA"/>
</dbReference>
<name>A0A210QLZ1_MIZYE</name>
<protein>
    <submittedName>
        <fullName evidence="1">Uncharacterized protein</fullName>
    </submittedName>
</protein>
<gene>
    <name evidence="1" type="ORF">KP79_PYT25723</name>
</gene>
<evidence type="ECO:0000313" key="1">
    <source>
        <dbReference type="EMBL" id="OWF49754.1"/>
    </source>
</evidence>
<evidence type="ECO:0000313" key="2">
    <source>
        <dbReference type="Proteomes" id="UP000242188"/>
    </source>
</evidence>
<dbReference type="AlphaFoldDB" id="A0A210QLZ1"/>
<reference evidence="1 2" key="1">
    <citation type="journal article" date="2017" name="Nat. Ecol. Evol.">
        <title>Scallop genome provides insights into evolution of bilaterian karyotype and development.</title>
        <authorList>
            <person name="Wang S."/>
            <person name="Zhang J."/>
            <person name="Jiao W."/>
            <person name="Li J."/>
            <person name="Xun X."/>
            <person name="Sun Y."/>
            <person name="Guo X."/>
            <person name="Huan P."/>
            <person name="Dong B."/>
            <person name="Zhang L."/>
            <person name="Hu X."/>
            <person name="Sun X."/>
            <person name="Wang J."/>
            <person name="Zhao C."/>
            <person name="Wang Y."/>
            <person name="Wang D."/>
            <person name="Huang X."/>
            <person name="Wang R."/>
            <person name="Lv J."/>
            <person name="Li Y."/>
            <person name="Zhang Z."/>
            <person name="Liu B."/>
            <person name="Lu W."/>
            <person name="Hui Y."/>
            <person name="Liang J."/>
            <person name="Zhou Z."/>
            <person name="Hou R."/>
            <person name="Li X."/>
            <person name="Liu Y."/>
            <person name="Li H."/>
            <person name="Ning X."/>
            <person name="Lin Y."/>
            <person name="Zhao L."/>
            <person name="Xing Q."/>
            <person name="Dou J."/>
            <person name="Li Y."/>
            <person name="Mao J."/>
            <person name="Guo H."/>
            <person name="Dou H."/>
            <person name="Li T."/>
            <person name="Mu C."/>
            <person name="Jiang W."/>
            <person name="Fu Q."/>
            <person name="Fu X."/>
            <person name="Miao Y."/>
            <person name="Liu J."/>
            <person name="Yu Q."/>
            <person name="Li R."/>
            <person name="Liao H."/>
            <person name="Li X."/>
            <person name="Kong Y."/>
            <person name="Jiang Z."/>
            <person name="Chourrout D."/>
            <person name="Li R."/>
            <person name="Bao Z."/>
        </authorList>
    </citation>
    <scope>NUCLEOTIDE SEQUENCE [LARGE SCALE GENOMIC DNA]</scope>
    <source>
        <strain evidence="1 2">PY_sf001</strain>
    </source>
</reference>
<comment type="caution">
    <text evidence="1">The sequence shown here is derived from an EMBL/GenBank/DDBJ whole genome shotgun (WGS) entry which is preliminary data.</text>
</comment>
<organism evidence="1 2">
    <name type="scientific">Mizuhopecten yessoensis</name>
    <name type="common">Japanese scallop</name>
    <name type="synonym">Patinopecten yessoensis</name>
    <dbReference type="NCBI Taxonomy" id="6573"/>
    <lineage>
        <taxon>Eukaryota</taxon>
        <taxon>Metazoa</taxon>
        <taxon>Spiralia</taxon>
        <taxon>Lophotrochozoa</taxon>
        <taxon>Mollusca</taxon>
        <taxon>Bivalvia</taxon>
        <taxon>Autobranchia</taxon>
        <taxon>Pteriomorphia</taxon>
        <taxon>Pectinida</taxon>
        <taxon>Pectinoidea</taxon>
        <taxon>Pectinidae</taxon>
        <taxon>Mizuhopecten</taxon>
    </lineage>
</organism>
<dbReference type="Proteomes" id="UP000242188">
    <property type="component" value="Unassembled WGS sequence"/>
</dbReference>
<keyword evidence="2" id="KW-1185">Reference proteome</keyword>
<proteinExistence type="predicted"/>
<sequence length="95" mass="10665">MKLSTETVQSMPLNTSTQKNEGCHWTLNVSLPKYQNFGRNAKGRLDNTILIINNTAGKATQQKVQHLGGTLSKEVRHQFKLFFSSNLTCSLKLND</sequence>
<accession>A0A210QLZ1</accession>